<name>A0A7T7S2L3_9ACTO</name>
<accession>A0A7T7S2L3</accession>
<dbReference type="Pfam" id="PF20060">
    <property type="entry name" value="DUF6459"/>
    <property type="match status" value="1"/>
</dbReference>
<dbReference type="InterPro" id="IPR045596">
    <property type="entry name" value="DUF6459"/>
</dbReference>
<dbReference type="AlphaFoldDB" id="A0A7T7S2L3"/>
<dbReference type="Proteomes" id="UP000595895">
    <property type="component" value="Chromosome"/>
</dbReference>
<gene>
    <name evidence="1" type="ORF">JG540_07925</name>
</gene>
<organism evidence="1 2">
    <name type="scientific">Actinomyces weissii</name>
    <dbReference type="NCBI Taxonomy" id="675090"/>
    <lineage>
        <taxon>Bacteria</taxon>
        <taxon>Bacillati</taxon>
        <taxon>Actinomycetota</taxon>
        <taxon>Actinomycetes</taxon>
        <taxon>Actinomycetales</taxon>
        <taxon>Actinomycetaceae</taxon>
        <taxon>Actinomyces</taxon>
    </lineage>
</organism>
<proteinExistence type="predicted"/>
<keyword evidence="2" id="KW-1185">Reference proteome</keyword>
<protein>
    <submittedName>
        <fullName evidence="1">Uncharacterized protein</fullName>
    </submittedName>
</protein>
<dbReference type="KEGG" id="awe:JG540_07925"/>
<evidence type="ECO:0000313" key="2">
    <source>
        <dbReference type="Proteomes" id="UP000595895"/>
    </source>
</evidence>
<reference evidence="1 2" key="1">
    <citation type="submission" date="2020-12" db="EMBL/GenBank/DDBJ databases">
        <authorList>
            <person name="Zhou J."/>
        </authorList>
    </citation>
    <scope>NUCLEOTIDE SEQUENCE [LARGE SCALE GENOMIC DNA]</scope>
    <source>
        <strain evidence="1 2">CCUG 61299</strain>
    </source>
</reference>
<dbReference type="EMBL" id="CP066802">
    <property type="protein sequence ID" value="QQM68428.1"/>
    <property type="molecule type" value="Genomic_DNA"/>
</dbReference>
<evidence type="ECO:0000313" key="1">
    <source>
        <dbReference type="EMBL" id="QQM68428.1"/>
    </source>
</evidence>
<sequence length="99" mass="10654">MVSACVQVLEGHRSVQALVRRTTPELFDALARRASLAQRLAGRVSPATVPQVRSSRAQEPLPGRAEAVVVLEAAGRVRAAAAHLLLRRGRWILTGLEIA</sequence>